<evidence type="ECO:0000313" key="4">
    <source>
        <dbReference type="Proteomes" id="UP000319257"/>
    </source>
</evidence>
<dbReference type="InParanoid" id="A0A507ATC2"/>
<dbReference type="AlphaFoldDB" id="A0A507ATC2"/>
<evidence type="ECO:0000256" key="1">
    <source>
        <dbReference type="SAM" id="MobiDB-lite"/>
    </source>
</evidence>
<organism evidence="2 4">
    <name type="scientific">Thyridium curvatum</name>
    <dbReference type="NCBI Taxonomy" id="1093900"/>
    <lineage>
        <taxon>Eukaryota</taxon>
        <taxon>Fungi</taxon>
        <taxon>Dikarya</taxon>
        <taxon>Ascomycota</taxon>
        <taxon>Pezizomycotina</taxon>
        <taxon>Sordariomycetes</taxon>
        <taxon>Sordariomycetidae</taxon>
        <taxon>Thyridiales</taxon>
        <taxon>Thyridiaceae</taxon>
        <taxon>Thyridium</taxon>
    </lineage>
</organism>
<keyword evidence="4" id="KW-1185">Reference proteome</keyword>
<dbReference type="RefSeq" id="XP_030989171.1">
    <property type="nucleotide sequence ID" value="XM_031136212.1"/>
</dbReference>
<reference evidence="2 4" key="1">
    <citation type="submission" date="2019-06" db="EMBL/GenBank/DDBJ databases">
        <title>Draft genome sequence of the filamentous fungus Phialemoniopsis curvata isolated from diesel fuel.</title>
        <authorList>
            <person name="Varaljay V.A."/>
            <person name="Lyon W.J."/>
            <person name="Crouch A.L."/>
            <person name="Drake C.E."/>
            <person name="Hollomon J.M."/>
            <person name="Nadeau L.J."/>
            <person name="Nunn H.S."/>
            <person name="Stevenson B.S."/>
            <person name="Bojanowski C.L."/>
            <person name="Crookes-Goodson W.J."/>
        </authorList>
    </citation>
    <scope>NUCLEOTIDE SEQUENCE [LARGE SCALE GENOMIC DNA]</scope>
    <source>
        <strain evidence="2 4">D216</strain>
    </source>
</reference>
<accession>A0A507ATC2</accession>
<comment type="caution">
    <text evidence="2">The sequence shown here is derived from an EMBL/GenBank/DDBJ whole genome shotgun (WGS) entry which is preliminary data.</text>
</comment>
<sequence>MASLRTSEQTYTAVHTPHWKMDVEALQTVYVEAIRQSADKQVRRDSSLSHSSSGSRVPDRNAAAWCLNWESRLCDHLRMTEGERTLLLHQSPRQHGTPAADRDGGSIRQQPPTKRRKPEPAQSIRAEVDPPSAALGWLIQLQTIEQLESDLRTCT</sequence>
<feature type="region of interest" description="Disordered" evidence="1">
    <location>
        <begin position="39"/>
        <end position="59"/>
    </location>
</feature>
<name>A0A507ATC2_9PEZI</name>
<dbReference type="EMBL" id="SKBQ01000008">
    <property type="protein sequence ID" value="TPX07460.1"/>
    <property type="molecule type" value="Genomic_DNA"/>
</dbReference>
<evidence type="ECO:0000313" key="2">
    <source>
        <dbReference type="EMBL" id="TPX07460.1"/>
    </source>
</evidence>
<dbReference type="Proteomes" id="UP000319257">
    <property type="component" value="Unassembled WGS sequence"/>
</dbReference>
<proteinExistence type="predicted"/>
<gene>
    <name evidence="2" type="ORF">E0L32_002063</name>
    <name evidence="3" type="ORF">E0L32_002070</name>
</gene>
<evidence type="ECO:0000313" key="3">
    <source>
        <dbReference type="EMBL" id="TPX07467.1"/>
    </source>
</evidence>
<dbReference type="GeneID" id="41969510"/>
<dbReference type="EMBL" id="SKBQ01000008">
    <property type="protein sequence ID" value="TPX07467.1"/>
    <property type="molecule type" value="Genomic_DNA"/>
</dbReference>
<feature type="region of interest" description="Disordered" evidence="1">
    <location>
        <begin position="85"/>
        <end position="126"/>
    </location>
</feature>
<protein>
    <submittedName>
        <fullName evidence="2">Uncharacterized protein</fullName>
    </submittedName>
</protein>